<dbReference type="OrthoDB" id="9811243at2"/>
<accession>A0A285PJT4</accession>
<dbReference type="InterPro" id="IPR011008">
    <property type="entry name" value="Dimeric_a/b-barrel"/>
</dbReference>
<dbReference type="Pfam" id="PF13412">
    <property type="entry name" value="HTH_24"/>
    <property type="match status" value="1"/>
</dbReference>
<dbReference type="InterPro" id="IPR000485">
    <property type="entry name" value="AsnC-type_HTH_dom"/>
</dbReference>
<dbReference type="PROSITE" id="PS00519">
    <property type="entry name" value="HTH_ASNC_1"/>
    <property type="match status" value="1"/>
</dbReference>
<dbReference type="InterPro" id="IPR036390">
    <property type="entry name" value="WH_DNA-bd_sf"/>
</dbReference>
<dbReference type="GO" id="GO:0005829">
    <property type="term" value="C:cytosol"/>
    <property type="evidence" value="ECO:0007669"/>
    <property type="project" value="TreeGrafter"/>
</dbReference>
<dbReference type="SUPFAM" id="SSF54909">
    <property type="entry name" value="Dimeric alpha+beta barrel"/>
    <property type="match status" value="1"/>
</dbReference>
<dbReference type="InterPro" id="IPR019888">
    <property type="entry name" value="Tscrpt_reg_AsnC-like"/>
</dbReference>
<dbReference type="GO" id="GO:0043565">
    <property type="term" value="F:sequence-specific DNA binding"/>
    <property type="evidence" value="ECO:0007669"/>
    <property type="project" value="InterPro"/>
</dbReference>
<dbReference type="PANTHER" id="PTHR30154:SF34">
    <property type="entry name" value="TRANSCRIPTIONAL REGULATOR AZLB"/>
    <property type="match status" value="1"/>
</dbReference>
<evidence type="ECO:0000256" key="2">
    <source>
        <dbReference type="ARBA" id="ARBA00023125"/>
    </source>
</evidence>
<dbReference type="EMBL" id="OBEL01000009">
    <property type="protein sequence ID" value="SNZ21527.1"/>
    <property type="molecule type" value="Genomic_DNA"/>
</dbReference>
<evidence type="ECO:0000313" key="5">
    <source>
        <dbReference type="EMBL" id="SNZ21527.1"/>
    </source>
</evidence>
<dbReference type="AlphaFoldDB" id="A0A285PJT4"/>
<dbReference type="InterPro" id="IPR019887">
    <property type="entry name" value="Tscrpt_reg_AsnC/Lrp_C"/>
</dbReference>
<reference evidence="5 6" key="1">
    <citation type="submission" date="2017-09" db="EMBL/GenBank/DDBJ databases">
        <authorList>
            <person name="Ehlers B."/>
            <person name="Leendertz F.H."/>
        </authorList>
    </citation>
    <scope>NUCLEOTIDE SEQUENCE [LARGE SCALE GENOMIC DNA]</scope>
    <source>
        <strain evidence="5 6">DSM 18289</strain>
    </source>
</reference>
<keyword evidence="1" id="KW-0805">Transcription regulation</keyword>
<dbReference type="Gene3D" id="1.10.10.10">
    <property type="entry name" value="Winged helix-like DNA-binding domain superfamily/Winged helix DNA-binding domain"/>
    <property type="match status" value="1"/>
</dbReference>
<evidence type="ECO:0000256" key="1">
    <source>
        <dbReference type="ARBA" id="ARBA00023015"/>
    </source>
</evidence>
<keyword evidence="6" id="KW-1185">Reference proteome</keyword>
<dbReference type="GO" id="GO:0043200">
    <property type="term" value="P:response to amino acid"/>
    <property type="evidence" value="ECO:0007669"/>
    <property type="project" value="TreeGrafter"/>
</dbReference>
<dbReference type="InterPro" id="IPR036388">
    <property type="entry name" value="WH-like_DNA-bd_sf"/>
</dbReference>
<evidence type="ECO:0000259" key="4">
    <source>
        <dbReference type="PROSITE" id="PS50956"/>
    </source>
</evidence>
<dbReference type="PRINTS" id="PR00033">
    <property type="entry name" value="HTHASNC"/>
</dbReference>
<gene>
    <name evidence="5" type="ORF">SAMN06265368_4649</name>
</gene>
<dbReference type="SMART" id="SM00344">
    <property type="entry name" value="HTH_ASNC"/>
    <property type="match status" value="1"/>
</dbReference>
<dbReference type="Gene3D" id="3.30.70.920">
    <property type="match status" value="1"/>
</dbReference>
<keyword evidence="2" id="KW-0238">DNA-binding</keyword>
<dbReference type="GO" id="GO:0006355">
    <property type="term" value="P:regulation of DNA-templated transcription"/>
    <property type="evidence" value="ECO:0007669"/>
    <property type="project" value="UniProtKB-ARBA"/>
</dbReference>
<proteinExistence type="predicted"/>
<protein>
    <submittedName>
        <fullName evidence="5">Transcriptional regulator, AsnC family</fullName>
    </submittedName>
</protein>
<dbReference type="InterPro" id="IPR011991">
    <property type="entry name" value="ArsR-like_HTH"/>
</dbReference>
<dbReference type="PROSITE" id="PS50956">
    <property type="entry name" value="HTH_ASNC_2"/>
    <property type="match status" value="1"/>
</dbReference>
<dbReference type="Proteomes" id="UP000219439">
    <property type="component" value="Unassembled WGS sequence"/>
</dbReference>
<evidence type="ECO:0000256" key="3">
    <source>
        <dbReference type="ARBA" id="ARBA00023163"/>
    </source>
</evidence>
<dbReference type="SUPFAM" id="SSF46785">
    <property type="entry name" value="Winged helix' DNA-binding domain"/>
    <property type="match status" value="1"/>
</dbReference>
<dbReference type="RefSeq" id="WP_097155904.1">
    <property type="nucleotide sequence ID" value="NZ_OBEL01000009.1"/>
</dbReference>
<dbReference type="CDD" id="cd00090">
    <property type="entry name" value="HTH_ARSR"/>
    <property type="match status" value="1"/>
</dbReference>
<dbReference type="Pfam" id="PF01037">
    <property type="entry name" value="AsnC_trans_reg"/>
    <property type="match status" value="1"/>
</dbReference>
<organism evidence="5 6">
    <name type="scientific">Cohaesibacter gelatinilyticus</name>
    <dbReference type="NCBI Taxonomy" id="372072"/>
    <lineage>
        <taxon>Bacteria</taxon>
        <taxon>Pseudomonadati</taxon>
        <taxon>Pseudomonadota</taxon>
        <taxon>Alphaproteobacteria</taxon>
        <taxon>Hyphomicrobiales</taxon>
        <taxon>Cohaesibacteraceae</taxon>
    </lineage>
</organism>
<feature type="domain" description="HTH asnC-type" evidence="4">
    <location>
        <begin position="1"/>
        <end position="62"/>
    </location>
</feature>
<sequence length="152" mass="17221">MDVKDRQIIRALQENGRQTNSEIADLVNLSPSPCLRRIRNLEKSGAIRGYSADADPVMYGLSETVFVRIKLECHNKDGVKQFEQKIQNIDEILECHLLTGPMDYQLKVVVPNMVSYENFIRRSLHPIPGVVTIDTCFVYGTIKKKAAFPELG</sequence>
<keyword evidence="3" id="KW-0804">Transcription</keyword>
<dbReference type="InterPro" id="IPR019885">
    <property type="entry name" value="Tscrpt_reg_HTH_AsnC-type_CS"/>
</dbReference>
<evidence type="ECO:0000313" key="6">
    <source>
        <dbReference type="Proteomes" id="UP000219439"/>
    </source>
</evidence>
<name>A0A285PJT4_9HYPH</name>
<dbReference type="PANTHER" id="PTHR30154">
    <property type="entry name" value="LEUCINE-RESPONSIVE REGULATORY PROTEIN"/>
    <property type="match status" value="1"/>
</dbReference>